<organism evidence="2 3">
    <name type="scientific">Pleurostoma richardsiae</name>
    <dbReference type="NCBI Taxonomy" id="41990"/>
    <lineage>
        <taxon>Eukaryota</taxon>
        <taxon>Fungi</taxon>
        <taxon>Dikarya</taxon>
        <taxon>Ascomycota</taxon>
        <taxon>Pezizomycotina</taxon>
        <taxon>Sordariomycetes</taxon>
        <taxon>Sordariomycetidae</taxon>
        <taxon>Calosphaeriales</taxon>
        <taxon>Pleurostomataceae</taxon>
        <taxon>Pleurostoma</taxon>
    </lineage>
</organism>
<evidence type="ECO:0000256" key="1">
    <source>
        <dbReference type="SAM" id="MobiDB-lite"/>
    </source>
</evidence>
<feature type="compositionally biased region" description="Gly residues" evidence="1">
    <location>
        <begin position="141"/>
        <end position="164"/>
    </location>
</feature>
<proteinExistence type="predicted"/>
<feature type="compositionally biased region" description="Basic residues" evidence="1">
    <location>
        <begin position="165"/>
        <end position="174"/>
    </location>
</feature>
<feature type="compositionally biased region" description="Gly residues" evidence="1">
    <location>
        <begin position="116"/>
        <end position="130"/>
    </location>
</feature>
<sequence>MHSSAVRCVLQRGRPDIAAARRSVPVCLRPFSTSQWLAEDKNDAKPPPTRRERSAAAASQLSSLPRSSPSSTPRPIDARSLSAARPPNAPNVISVRSLPKGPDGKPIFRRPLGLSGAAGGSKAPGGGSGPRPGFRPRFGPRAGGPRTGGPGGMKAGGGRGGMRGARGKPRRQAKKKDEGPAAALKDRKLSEEEQAYVDSMEQGVELPYKPSVSFETLVRHAPAVATSSKLAQIETAMKSMRLLGRGRPFVPDSYQSDPDAAMARYRRGEPAFLSQPDEEAWVREITAPKRAEPLEAASEITRKTIVDLSIKGKYVLPKSPSRSDVLGTLQSYHLRSSTYQVRDGQAFDAKVQSLLPTKAAGAGKGSKQKQARS</sequence>
<evidence type="ECO:0000313" key="3">
    <source>
        <dbReference type="Proteomes" id="UP001174694"/>
    </source>
</evidence>
<gene>
    <name evidence="2" type="ORF">NKR23_g11995</name>
</gene>
<reference evidence="2" key="1">
    <citation type="submission" date="2022-07" db="EMBL/GenBank/DDBJ databases">
        <title>Fungi with potential for degradation of polypropylene.</title>
        <authorList>
            <person name="Gostincar C."/>
        </authorList>
    </citation>
    <scope>NUCLEOTIDE SEQUENCE</scope>
    <source>
        <strain evidence="2">EXF-13308</strain>
    </source>
</reference>
<feature type="compositionally biased region" description="Low complexity" evidence="1">
    <location>
        <begin position="131"/>
        <end position="140"/>
    </location>
</feature>
<feature type="compositionally biased region" description="Low complexity" evidence="1">
    <location>
        <begin position="55"/>
        <end position="75"/>
    </location>
</feature>
<comment type="caution">
    <text evidence="2">The sequence shown here is derived from an EMBL/GenBank/DDBJ whole genome shotgun (WGS) entry which is preliminary data.</text>
</comment>
<accession>A0AA38R2W3</accession>
<keyword evidence="3" id="KW-1185">Reference proteome</keyword>
<feature type="compositionally biased region" description="Basic and acidic residues" evidence="1">
    <location>
        <begin position="175"/>
        <end position="190"/>
    </location>
</feature>
<dbReference type="EMBL" id="JANBVO010000077">
    <property type="protein sequence ID" value="KAJ9130859.1"/>
    <property type="molecule type" value="Genomic_DNA"/>
</dbReference>
<evidence type="ECO:0000313" key="2">
    <source>
        <dbReference type="EMBL" id="KAJ9130859.1"/>
    </source>
</evidence>
<feature type="region of interest" description="Disordered" evidence="1">
    <location>
        <begin position="31"/>
        <end position="190"/>
    </location>
</feature>
<dbReference type="Proteomes" id="UP001174694">
    <property type="component" value="Unassembled WGS sequence"/>
</dbReference>
<feature type="compositionally biased region" description="Basic and acidic residues" evidence="1">
    <location>
        <begin position="38"/>
        <end position="54"/>
    </location>
</feature>
<name>A0AA38R2W3_9PEZI</name>
<protein>
    <submittedName>
        <fullName evidence="2">Uncharacterized protein</fullName>
    </submittedName>
</protein>
<dbReference type="AlphaFoldDB" id="A0AA38R2W3"/>